<keyword evidence="3" id="KW-1185">Reference proteome</keyword>
<evidence type="ECO:0000256" key="1">
    <source>
        <dbReference type="SAM" id="Phobius"/>
    </source>
</evidence>
<keyword evidence="1" id="KW-0812">Transmembrane</keyword>
<dbReference type="EMBL" id="JAYMYS010000002">
    <property type="protein sequence ID" value="KAK7405663.1"/>
    <property type="molecule type" value="Genomic_DNA"/>
</dbReference>
<keyword evidence="1" id="KW-1133">Transmembrane helix</keyword>
<sequence length="201" mass="22441">MDLRLTRKARGKILGTSAVKASLVIVAIASLTFFVVLPRISCEKGKLTAGESVFFSYEKASQLVRFVNKSDLDLFHCPKAAFKSLATELPIPISISSYRSLTRLEGFPSHPTLHYRRFFLSNTGNPLHSMPASLSAARRSTALPSSNSAFSFSRLSDSPPGVRNRQEIRGTYLTARKWNQSRLLQDSFDLQRHLPGLEKIR</sequence>
<evidence type="ECO:0000313" key="3">
    <source>
        <dbReference type="Proteomes" id="UP001386955"/>
    </source>
</evidence>
<proteinExistence type="predicted"/>
<gene>
    <name evidence="2" type="ORF">VNO78_07248</name>
</gene>
<accession>A0AAN9T2R1</accession>
<organism evidence="2 3">
    <name type="scientific">Psophocarpus tetragonolobus</name>
    <name type="common">Winged bean</name>
    <name type="synonym">Dolichos tetragonolobus</name>
    <dbReference type="NCBI Taxonomy" id="3891"/>
    <lineage>
        <taxon>Eukaryota</taxon>
        <taxon>Viridiplantae</taxon>
        <taxon>Streptophyta</taxon>
        <taxon>Embryophyta</taxon>
        <taxon>Tracheophyta</taxon>
        <taxon>Spermatophyta</taxon>
        <taxon>Magnoliopsida</taxon>
        <taxon>eudicotyledons</taxon>
        <taxon>Gunneridae</taxon>
        <taxon>Pentapetalae</taxon>
        <taxon>rosids</taxon>
        <taxon>fabids</taxon>
        <taxon>Fabales</taxon>
        <taxon>Fabaceae</taxon>
        <taxon>Papilionoideae</taxon>
        <taxon>50 kb inversion clade</taxon>
        <taxon>NPAAA clade</taxon>
        <taxon>indigoferoid/millettioid clade</taxon>
        <taxon>Phaseoleae</taxon>
        <taxon>Psophocarpus</taxon>
    </lineage>
</organism>
<protein>
    <submittedName>
        <fullName evidence="2">Uncharacterized protein</fullName>
    </submittedName>
</protein>
<dbReference type="Proteomes" id="UP001386955">
    <property type="component" value="Unassembled WGS sequence"/>
</dbReference>
<comment type="caution">
    <text evidence="2">The sequence shown here is derived from an EMBL/GenBank/DDBJ whole genome shotgun (WGS) entry which is preliminary data.</text>
</comment>
<keyword evidence="1" id="KW-0472">Membrane</keyword>
<feature type="transmembrane region" description="Helical" evidence="1">
    <location>
        <begin position="21"/>
        <end position="40"/>
    </location>
</feature>
<evidence type="ECO:0000313" key="2">
    <source>
        <dbReference type="EMBL" id="KAK7405663.1"/>
    </source>
</evidence>
<reference evidence="2 3" key="1">
    <citation type="submission" date="2024-01" db="EMBL/GenBank/DDBJ databases">
        <title>The genomes of 5 underutilized Papilionoideae crops provide insights into root nodulation and disease resistanc.</title>
        <authorList>
            <person name="Jiang F."/>
        </authorList>
    </citation>
    <scope>NUCLEOTIDE SEQUENCE [LARGE SCALE GENOMIC DNA]</scope>
    <source>
        <strain evidence="2">DUOXIRENSHENG_FW03</strain>
        <tissue evidence="2">Leaves</tissue>
    </source>
</reference>
<name>A0AAN9T2R1_PSOTE</name>
<dbReference type="AlphaFoldDB" id="A0AAN9T2R1"/>